<comment type="subcellular location">
    <subcellularLocation>
        <location evidence="1">Secreted</location>
    </subcellularLocation>
</comment>
<keyword evidence="4" id="KW-0399">Innate immunity</keyword>
<keyword evidence="7" id="KW-1015">Disulfide bond</keyword>
<dbReference type="CTD" id="50208"/>
<evidence type="ECO:0000256" key="8">
    <source>
        <dbReference type="SAM" id="SignalP"/>
    </source>
</evidence>
<dbReference type="Pfam" id="PF08194">
    <property type="entry name" value="DIM"/>
    <property type="match status" value="1"/>
</dbReference>
<evidence type="ECO:0000256" key="4">
    <source>
        <dbReference type="ARBA" id="ARBA00022588"/>
    </source>
</evidence>
<evidence type="ECO:0000256" key="7">
    <source>
        <dbReference type="ARBA" id="ARBA00023157"/>
    </source>
</evidence>
<dbReference type="AlphaFoldDB" id="A0A6P8X472"/>
<keyword evidence="5 8" id="KW-0732">Signal</keyword>
<feature type="chain" id="PRO_5027991734" evidence="8">
    <location>
        <begin position="29"/>
        <end position="87"/>
    </location>
</feature>
<evidence type="ECO:0000313" key="9">
    <source>
        <dbReference type="Proteomes" id="UP000515160"/>
    </source>
</evidence>
<comment type="similarity">
    <text evidence="2">Belongs to the bomanin family.</text>
</comment>
<dbReference type="RefSeq" id="XP_034106040.1">
    <property type="nucleotide sequence ID" value="XM_034250149.2"/>
</dbReference>
<evidence type="ECO:0000256" key="1">
    <source>
        <dbReference type="ARBA" id="ARBA00004613"/>
    </source>
</evidence>
<dbReference type="PROSITE" id="PS51257">
    <property type="entry name" value="PROKAR_LIPOPROTEIN"/>
    <property type="match status" value="1"/>
</dbReference>
<organism evidence="9 10">
    <name type="scientific">Drosophila albomicans</name>
    <name type="common">Fruit fly</name>
    <dbReference type="NCBI Taxonomy" id="7291"/>
    <lineage>
        <taxon>Eukaryota</taxon>
        <taxon>Metazoa</taxon>
        <taxon>Ecdysozoa</taxon>
        <taxon>Arthropoda</taxon>
        <taxon>Hexapoda</taxon>
        <taxon>Insecta</taxon>
        <taxon>Pterygota</taxon>
        <taxon>Neoptera</taxon>
        <taxon>Endopterygota</taxon>
        <taxon>Diptera</taxon>
        <taxon>Brachycera</taxon>
        <taxon>Muscomorpha</taxon>
        <taxon>Ephydroidea</taxon>
        <taxon>Drosophilidae</taxon>
        <taxon>Drosophila</taxon>
    </lineage>
</organism>
<dbReference type="GO" id="GO:0045087">
    <property type="term" value="P:innate immune response"/>
    <property type="evidence" value="ECO:0007669"/>
    <property type="project" value="UniProtKB-KW"/>
</dbReference>
<keyword evidence="6" id="KW-0391">Immunity</keyword>
<keyword evidence="3" id="KW-0964">Secreted</keyword>
<feature type="signal peptide" evidence="8">
    <location>
        <begin position="1"/>
        <end position="28"/>
    </location>
</feature>
<evidence type="ECO:0000256" key="6">
    <source>
        <dbReference type="ARBA" id="ARBA00022859"/>
    </source>
</evidence>
<proteinExistence type="inferred from homology"/>
<name>A0A6P8X472_DROAB</name>
<reference evidence="10" key="1">
    <citation type="submission" date="2025-08" db="UniProtKB">
        <authorList>
            <consortium name="RefSeq"/>
        </authorList>
    </citation>
    <scope>IDENTIFICATION</scope>
    <source>
        <strain evidence="10">15112-1751.03</strain>
        <tissue evidence="10">Whole Adult</tissue>
    </source>
</reference>
<dbReference type="GO" id="GO:0005576">
    <property type="term" value="C:extracellular region"/>
    <property type="evidence" value="ECO:0007669"/>
    <property type="project" value="UniProtKB-SubCell"/>
</dbReference>
<dbReference type="GeneID" id="117569129"/>
<evidence type="ECO:0000256" key="2">
    <source>
        <dbReference type="ARBA" id="ARBA00005379"/>
    </source>
</evidence>
<gene>
    <name evidence="10" type="primary">LOC117569129</name>
</gene>
<keyword evidence="9" id="KW-1185">Reference proteome</keyword>
<dbReference type="Proteomes" id="UP000515160">
    <property type="component" value="Chromosome 3"/>
</dbReference>
<dbReference type="OrthoDB" id="7852019at2759"/>
<accession>A0A6P8X472</accession>
<protein>
    <submittedName>
        <fullName evidence="10">Bomanin-836</fullName>
    </submittedName>
</protein>
<evidence type="ECO:0000256" key="5">
    <source>
        <dbReference type="ARBA" id="ARBA00022729"/>
    </source>
</evidence>
<evidence type="ECO:0000313" key="10">
    <source>
        <dbReference type="RefSeq" id="XP_034106040.1"/>
    </source>
</evidence>
<evidence type="ECO:0000256" key="3">
    <source>
        <dbReference type="ARBA" id="ARBA00022525"/>
    </source>
</evidence>
<sequence length="87" mass="9554">MRFPIRFNMNSLALVLLLFSCILAVTFAEPGKVYIMGECVDCNRDGVPETPFPVRDSGATIQRLTTGAAAFGLLYYSIGALLRNMPH</sequence>
<dbReference type="InterPro" id="IPR013172">
    <property type="entry name" value="Bomanin"/>
</dbReference>